<evidence type="ECO:0000313" key="4">
    <source>
        <dbReference type="EMBL" id="CAK9171521.1"/>
    </source>
</evidence>
<feature type="region of interest" description="Disordered" evidence="1">
    <location>
        <begin position="196"/>
        <end position="226"/>
    </location>
</feature>
<evidence type="ECO:0000259" key="3">
    <source>
        <dbReference type="Pfam" id="PF05678"/>
    </source>
</evidence>
<proteinExistence type="predicted"/>
<dbReference type="PANTHER" id="PTHR33179">
    <property type="entry name" value="VQ MOTIF-CONTAINING PROTEIN"/>
    <property type="match status" value="1"/>
</dbReference>
<evidence type="ECO:0000313" key="5">
    <source>
        <dbReference type="Proteomes" id="UP001642360"/>
    </source>
</evidence>
<reference evidence="4 5" key="1">
    <citation type="submission" date="2024-02" db="EMBL/GenBank/DDBJ databases">
        <authorList>
            <person name="Vignale AGUSTIN F."/>
            <person name="Sosa J E."/>
            <person name="Modenutti C."/>
        </authorList>
    </citation>
    <scope>NUCLEOTIDE SEQUENCE [LARGE SCALE GENOMIC DNA]</scope>
</reference>
<protein>
    <recommendedName>
        <fullName evidence="3">VQ domain-containing protein</fullName>
    </recommendedName>
</protein>
<keyword evidence="5" id="KW-1185">Reference proteome</keyword>
<comment type="caution">
    <text evidence="4">The sequence shown here is derived from an EMBL/GenBank/DDBJ whole genome shotgun (WGS) entry which is preliminary data.</text>
</comment>
<dbReference type="AlphaFoldDB" id="A0ABC8TRG3"/>
<dbReference type="Proteomes" id="UP001642360">
    <property type="component" value="Unassembled WGS sequence"/>
</dbReference>
<dbReference type="InterPro" id="IPR008889">
    <property type="entry name" value="VQ"/>
</dbReference>
<feature type="chain" id="PRO_5044804045" description="VQ domain-containing protein" evidence="2">
    <location>
        <begin position="23"/>
        <end position="299"/>
    </location>
</feature>
<dbReference type="PANTHER" id="PTHR33179:SF29">
    <property type="entry name" value="OS06G0666400 PROTEIN"/>
    <property type="match status" value="1"/>
</dbReference>
<feature type="domain" description="VQ" evidence="3">
    <location>
        <begin position="143"/>
        <end position="167"/>
    </location>
</feature>
<feature type="region of interest" description="Disordered" evidence="1">
    <location>
        <begin position="101"/>
        <end position="144"/>
    </location>
</feature>
<feature type="signal peptide" evidence="2">
    <location>
        <begin position="1"/>
        <end position="22"/>
    </location>
</feature>
<dbReference type="InterPro" id="IPR039609">
    <property type="entry name" value="VQ_15/22"/>
</dbReference>
<feature type="compositionally biased region" description="Basic residues" evidence="1">
    <location>
        <begin position="132"/>
        <end position="141"/>
    </location>
</feature>
<organism evidence="4 5">
    <name type="scientific">Ilex paraguariensis</name>
    <name type="common">yerba mate</name>
    <dbReference type="NCBI Taxonomy" id="185542"/>
    <lineage>
        <taxon>Eukaryota</taxon>
        <taxon>Viridiplantae</taxon>
        <taxon>Streptophyta</taxon>
        <taxon>Embryophyta</taxon>
        <taxon>Tracheophyta</taxon>
        <taxon>Spermatophyta</taxon>
        <taxon>Magnoliopsida</taxon>
        <taxon>eudicotyledons</taxon>
        <taxon>Gunneridae</taxon>
        <taxon>Pentapetalae</taxon>
        <taxon>asterids</taxon>
        <taxon>campanulids</taxon>
        <taxon>Aquifoliales</taxon>
        <taxon>Aquifoliaceae</taxon>
        <taxon>Ilex</taxon>
    </lineage>
</organism>
<feature type="compositionally biased region" description="Polar residues" evidence="1">
    <location>
        <begin position="42"/>
        <end position="51"/>
    </location>
</feature>
<gene>
    <name evidence="4" type="ORF">ILEXP_LOCUS41092</name>
</gene>
<dbReference type="Pfam" id="PF05678">
    <property type="entry name" value="VQ"/>
    <property type="match status" value="1"/>
</dbReference>
<name>A0ABC8TRG3_9AQUA</name>
<dbReference type="EMBL" id="CAUOFW020005769">
    <property type="protein sequence ID" value="CAK9171521.1"/>
    <property type="molecule type" value="Genomic_DNA"/>
</dbReference>
<accession>A0ABC8TRG3</accession>
<sequence>MVFPGSSSFLVLKSLSVSVSVSVSVSLPLTMRRPYLRIQDEAGSSFSSQKTGESRSDHHPKPSMSDTTPAFTEWLQFYQTTQPSPEVPLSGLSNATAVVTSPTGENKMTPVTPPTSITGGGDLSPRASIGKPARRRSRASRRTPTTLLNASATNFRALVQQFTGCQSSFSSSSGSQSGPFNLNFAATNEQNYYGTTSTTATSGLNHYSQPNPWHEQQHQQQQQQQQLYPNQRYMFSSVNNNNDAVPSAYGNPTPNTWSSHNYVMANNPSHELAGDSTFNGERNDDHSSFGCWDQAFSRH</sequence>
<keyword evidence="2" id="KW-0732">Signal</keyword>
<evidence type="ECO:0000256" key="1">
    <source>
        <dbReference type="SAM" id="MobiDB-lite"/>
    </source>
</evidence>
<feature type="region of interest" description="Disordered" evidence="1">
    <location>
        <begin position="40"/>
        <end position="68"/>
    </location>
</feature>
<evidence type="ECO:0000256" key="2">
    <source>
        <dbReference type="SAM" id="SignalP"/>
    </source>
</evidence>